<dbReference type="AlphaFoldDB" id="A0ABD1G1T0"/>
<name>A0ABD1G1T0_SALDI</name>
<accession>A0ABD1G1T0</accession>
<organism evidence="1 2">
    <name type="scientific">Salvia divinorum</name>
    <name type="common">Maria pastora</name>
    <name type="synonym">Diviner's sage</name>
    <dbReference type="NCBI Taxonomy" id="28513"/>
    <lineage>
        <taxon>Eukaryota</taxon>
        <taxon>Viridiplantae</taxon>
        <taxon>Streptophyta</taxon>
        <taxon>Embryophyta</taxon>
        <taxon>Tracheophyta</taxon>
        <taxon>Spermatophyta</taxon>
        <taxon>Magnoliopsida</taxon>
        <taxon>eudicotyledons</taxon>
        <taxon>Gunneridae</taxon>
        <taxon>Pentapetalae</taxon>
        <taxon>asterids</taxon>
        <taxon>lamiids</taxon>
        <taxon>Lamiales</taxon>
        <taxon>Lamiaceae</taxon>
        <taxon>Nepetoideae</taxon>
        <taxon>Mentheae</taxon>
        <taxon>Salviinae</taxon>
        <taxon>Salvia</taxon>
        <taxon>Salvia subgen. Calosphace</taxon>
    </lineage>
</organism>
<comment type="caution">
    <text evidence="1">The sequence shown here is derived from an EMBL/GenBank/DDBJ whole genome shotgun (WGS) entry which is preliminary data.</text>
</comment>
<dbReference type="Proteomes" id="UP001567538">
    <property type="component" value="Unassembled WGS sequence"/>
</dbReference>
<protein>
    <submittedName>
        <fullName evidence="1">Uncharacterized protein</fullName>
    </submittedName>
</protein>
<proteinExistence type="predicted"/>
<keyword evidence="2" id="KW-1185">Reference proteome</keyword>
<gene>
    <name evidence="1" type="ORF">AAHA92_30346</name>
</gene>
<evidence type="ECO:0000313" key="2">
    <source>
        <dbReference type="Proteomes" id="UP001567538"/>
    </source>
</evidence>
<dbReference type="EMBL" id="JBEAFC010000011">
    <property type="protein sequence ID" value="KAL1537872.1"/>
    <property type="molecule type" value="Genomic_DNA"/>
</dbReference>
<reference evidence="1 2" key="1">
    <citation type="submission" date="2024-06" db="EMBL/GenBank/DDBJ databases">
        <title>A chromosome level genome sequence of Diviner's sage (Salvia divinorum).</title>
        <authorList>
            <person name="Ford S.A."/>
            <person name="Ro D.-K."/>
            <person name="Ness R.W."/>
            <person name="Phillips M.A."/>
        </authorList>
    </citation>
    <scope>NUCLEOTIDE SEQUENCE [LARGE SCALE GENOMIC DNA]</scope>
    <source>
        <strain evidence="1">SAF-2024a</strain>
        <tissue evidence="1">Leaf</tissue>
    </source>
</reference>
<evidence type="ECO:0000313" key="1">
    <source>
        <dbReference type="EMBL" id="KAL1537872.1"/>
    </source>
</evidence>
<sequence>MIASGCEVSASYLCHLRMLAVFEKSISKPPKGAEPSSEELLEHVNISEEIIEIFRSWSTFLHLSGCNFLALSYQDENPEIPRAQHL</sequence>